<reference evidence="2 3" key="1">
    <citation type="submission" date="2016-10" db="EMBL/GenBank/DDBJ databases">
        <authorList>
            <person name="de Groot N.N."/>
        </authorList>
    </citation>
    <scope>NUCLEOTIDE SEQUENCE [LARGE SCALE GENOMIC DNA]</scope>
    <source>
        <strain evidence="2 3">JCM 10630</strain>
    </source>
</reference>
<dbReference type="OrthoDB" id="6905057at2"/>
<accession>A0A1G7DKM5</accession>
<dbReference type="EMBL" id="JAWXXP010000001">
    <property type="protein sequence ID" value="MDX5990527.1"/>
    <property type="molecule type" value="Genomic_DNA"/>
</dbReference>
<reference evidence="1 4" key="2">
    <citation type="submission" date="2023-11" db="EMBL/GenBank/DDBJ databases">
        <title>MicrobeMod: A computational toolkit for identifying prokaryotic methylation and restriction-modification with nanopore sequencing.</title>
        <authorList>
            <person name="Crits-Christoph A."/>
            <person name="Kang S.C."/>
            <person name="Lee H."/>
            <person name="Ostrov N."/>
        </authorList>
    </citation>
    <scope>NUCLEOTIDE SEQUENCE [LARGE SCALE GENOMIC DNA]</scope>
    <source>
        <strain evidence="1 4">ATCC BAA-571</strain>
    </source>
</reference>
<name>A0A1G7DKM5_9GAMM</name>
<evidence type="ECO:0000313" key="1">
    <source>
        <dbReference type="EMBL" id="MDX5990527.1"/>
    </source>
</evidence>
<proteinExistence type="predicted"/>
<evidence type="ECO:0000313" key="4">
    <source>
        <dbReference type="Proteomes" id="UP001278050"/>
    </source>
</evidence>
<gene>
    <name evidence="2" type="ORF">SAMN05216575_10315</name>
    <name evidence="1" type="ORF">SIM71_00485</name>
</gene>
<dbReference type="Proteomes" id="UP001278050">
    <property type="component" value="Unassembled WGS sequence"/>
</dbReference>
<sequence length="80" mass="8819">MARSESVVIPFPTPRNPLHSHVADECPHQAAAEYRAALLVKLLRRVPEPELASTTNALLSELVVLYRRAIAQAAGRAEYD</sequence>
<evidence type="ECO:0000313" key="2">
    <source>
        <dbReference type="EMBL" id="SDE52043.1"/>
    </source>
</evidence>
<dbReference type="Proteomes" id="UP000182413">
    <property type="component" value="Unassembled WGS sequence"/>
</dbReference>
<dbReference type="RefSeq" id="WP_074677978.1">
    <property type="nucleotide sequence ID" value="NZ_CBCSET010000001.1"/>
</dbReference>
<protein>
    <submittedName>
        <fullName evidence="2">Uncharacterized protein</fullName>
    </submittedName>
</protein>
<dbReference type="AlphaFoldDB" id="A0A1G7DKM5"/>
<dbReference type="EMBL" id="FNAE01000003">
    <property type="protein sequence ID" value="SDE52043.1"/>
    <property type="molecule type" value="Genomic_DNA"/>
</dbReference>
<evidence type="ECO:0000313" key="3">
    <source>
        <dbReference type="Proteomes" id="UP000182413"/>
    </source>
</evidence>
<organism evidence="2 3">
    <name type="scientific">Ectopseudomonas alcaliphila</name>
    <dbReference type="NCBI Taxonomy" id="101564"/>
    <lineage>
        <taxon>Bacteria</taxon>
        <taxon>Pseudomonadati</taxon>
        <taxon>Pseudomonadota</taxon>
        <taxon>Gammaproteobacteria</taxon>
        <taxon>Pseudomonadales</taxon>
        <taxon>Pseudomonadaceae</taxon>
        <taxon>Ectopseudomonas</taxon>
    </lineage>
</organism>
<keyword evidence="4" id="KW-1185">Reference proteome</keyword>